<sequence>MTHMQESLSSFSLRRYYQPYTGKSVQASFQKITSITESRATKK</sequence>
<reference evidence="1" key="2">
    <citation type="journal article" date="2015" name="Data Brief">
        <title>Shoot transcriptome of the giant reed, Arundo donax.</title>
        <authorList>
            <person name="Barrero R.A."/>
            <person name="Guerrero F.D."/>
            <person name="Moolhuijzen P."/>
            <person name="Goolsby J.A."/>
            <person name="Tidwell J."/>
            <person name="Bellgard S.E."/>
            <person name="Bellgard M.I."/>
        </authorList>
    </citation>
    <scope>NUCLEOTIDE SEQUENCE</scope>
    <source>
        <tissue evidence="1">Shoot tissue taken approximately 20 cm above the soil surface</tissue>
    </source>
</reference>
<proteinExistence type="predicted"/>
<evidence type="ECO:0000313" key="1">
    <source>
        <dbReference type="EMBL" id="JAD82540.1"/>
    </source>
</evidence>
<organism evidence="1">
    <name type="scientific">Arundo donax</name>
    <name type="common">Giant reed</name>
    <name type="synonym">Donax arundinaceus</name>
    <dbReference type="NCBI Taxonomy" id="35708"/>
    <lineage>
        <taxon>Eukaryota</taxon>
        <taxon>Viridiplantae</taxon>
        <taxon>Streptophyta</taxon>
        <taxon>Embryophyta</taxon>
        <taxon>Tracheophyta</taxon>
        <taxon>Spermatophyta</taxon>
        <taxon>Magnoliopsida</taxon>
        <taxon>Liliopsida</taxon>
        <taxon>Poales</taxon>
        <taxon>Poaceae</taxon>
        <taxon>PACMAD clade</taxon>
        <taxon>Arundinoideae</taxon>
        <taxon>Arundineae</taxon>
        <taxon>Arundo</taxon>
    </lineage>
</organism>
<dbReference type="EMBL" id="GBRH01215355">
    <property type="protein sequence ID" value="JAD82540.1"/>
    <property type="molecule type" value="Transcribed_RNA"/>
</dbReference>
<protein>
    <submittedName>
        <fullName evidence="1">Uncharacterized protein</fullName>
    </submittedName>
</protein>
<name>A0A0A9DA46_ARUDO</name>
<reference evidence="1" key="1">
    <citation type="submission" date="2014-09" db="EMBL/GenBank/DDBJ databases">
        <authorList>
            <person name="Magalhaes I.L.F."/>
            <person name="Oliveira U."/>
            <person name="Santos F.R."/>
            <person name="Vidigal T.H.D.A."/>
            <person name="Brescovit A.D."/>
            <person name="Santos A.J."/>
        </authorList>
    </citation>
    <scope>NUCLEOTIDE SEQUENCE</scope>
    <source>
        <tissue evidence="1">Shoot tissue taken approximately 20 cm above the soil surface</tissue>
    </source>
</reference>
<accession>A0A0A9DA46</accession>
<dbReference type="AlphaFoldDB" id="A0A0A9DA46"/>